<evidence type="ECO:0000256" key="6">
    <source>
        <dbReference type="SAM" id="Coils"/>
    </source>
</evidence>
<evidence type="ECO:0000256" key="5">
    <source>
        <dbReference type="PIRSR" id="PIRSR606118-50"/>
    </source>
</evidence>
<dbReference type="CDD" id="cd00569">
    <property type="entry name" value="HTH_Hin_like"/>
    <property type="match status" value="1"/>
</dbReference>
<feature type="active site" description="O-(5'-phospho-DNA)-serine intermediate" evidence="5">
    <location>
        <position position="65"/>
    </location>
</feature>
<evidence type="ECO:0000313" key="8">
    <source>
        <dbReference type="EMBL" id="MBB3769713.1"/>
    </source>
</evidence>
<organism evidence="8 9">
    <name type="scientific">Ancylobacter tetraedralis</name>
    <dbReference type="NCBI Taxonomy" id="217068"/>
    <lineage>
        <taxon>Bacteria</taxon>
        <taxon>Pseudomonadati</taxon>
        <taxon>Pseudomonadota</taxon>
        <taxon>Alphaproteobacteria</taxon>
        <taxon>Hyphomicrobiales</taxon>
        <taxon>Xanthobacteraceae</taxon>
        <taxon>Ancylobacter</taxon>
    </lineage>
</organism>
<feature type="coiled-coil region" evidence="6">
    <location>
        <begin position="8"/>
        <end position="35"/>
    </location>
</feature>
<evidence type="ECO:0000256" key="1">
    <source>
        <dbReference type="ARBA" id="ARBA00009913"/>
    </source>
</evidence>
<evidence type="ECO:0000256" key="4">
    <source>
        <dbReference type="ARBA" id="ARBA00023172"/>
    </source>
</evidence>
<sequence>MARVADPLERLLKQQEKLERQRARLEREAAAAAAKHEAGGVFEPGPRGTPMPAPAPILIGYGRTSTAEQAAGLEAQRRDLEAAGCGRVFTEQASSVGTRPQLERALDYVREGDTLVVTKIDRLARSTTHLWDIVRDLDAKGVNLRVLNLGGETVDTKSATGRLILNIFAGFAQFEREMMLERQKEGIAKAKAEGRYTGRKPSARLKADDARRLHAEGRTVTEIAKTLGIGRASVYRALGMNPAKAPDTALPAG</sequence>
<dbReference type="PANTHER" id="PTHR30461:SF26">
    <property type="entry name" value="RESOLVASE HOMOLOG YNEB"/>
    <property type="match status" value="1"/>
</dbReference>
<dbReference type="Gene3D" id="1.10.10.60">
    <property type="entry name" value="Homeodomain-like"/>
    <property type="match status" value="1"/>
</dbReference>
<dbReference type="PROSITE" id="PS00398">
    <property type="entry name" value="RECOMBINASES_2"/>
    <property type="match status" value="1"/>
</dbReference>
<proteinExistence type="inferred from homology"/>
<protein>
    <submittedName>
        <fullName evidence="8">DNA invertase Pin-like site-specific DNA recombinase</fullName>
    </submittedName>
</protein>
<dbReference type="InterPro" id="IPR006120">
    <property type="entry name" value="Resolvase_HTH_dom"/>
</dbReference>
<dbReference type="Gene3D" id="3.40.50.1390">
    <property type="entry name" value="Resolvase, N-terminal catalytic domain"/>
    <property type="match status" value="1"/>
</dbReference>
<dbReference type="GO" id="GO:0003677">
    <property type="term" value="F:DNA binding"/>
    <property type="evidence" value="ECO:0007669"/>
    <property type="project" value="UniProtKB-KW"/>
</dbReference>
<name>A0A839Z415_9HYPH</name>
<keyword evidence="2" id="KW-0229">DNA integration</keyword>
<dbReference type="RefSeq" id="WP_343055935.1">
    <property type="nucleotide sequence ID" value="NZ_JACICD010000001.1"/>
</dbReference>
<dbReference type="InterPro" id="IPR036162">
    <property type="entry name" value="Resolvase-like_N_sf"/>
</dbReference>
<dbReference type="GO" id="GO:0015074">
    <property type="term" value="P:DNA integration"/>
    <property type="evidence" value="ECO:0007669"/>
    <property type="project" value="UniProtKB-KW"/>
</dbReference>
<accession>A0A839Z415</accession>
<evidence type="ECO:0000313" key="9">
    <source>
        <dbReference type="Proteomes" id="UP000533469"/>
    </source>
</evidence>
<feature type="domain" description="Resolvase/invertase-type recombinase catalytic" evidence="7">
    <location>
        <begin position="57"/>
        <end position="194"/>
    </location>
</feature>
<dbReference type="CDD" id="cd03768">
    <property type="entry name" value="SR_ResInv"/>
    <property type="match status" value="1"/>
</dbReference>
<dbReference type="InterPro" id="IPR006118">
    <property type="entry name" value="Recombinase_CS"/>
</dbReference>
<dbReference type="PANTHER" id="PTHR30461">
    <property type="entry name" value="DNA-INVERTASE FROM LAMBDOID PROPHAGE"/>
    <property type="match status" value="1"/>
</dbReference>
<keyword evidence="3" id="KW-0238">DNA-binding</keyword>
<dbReference type="InterPro" id="IPR006119">
    <property type="entry name" value="Resolv_N"/>
</dbReference>
<dbReference type="PROSITE" id="PS51736">
    <property type="entry name" value="RECOMBINASES_3"/>
    <property type="match status" value="1"/>
</dbReference>
<keyword evidence="9" id="KW-1185">Reference proteome</keyword>
<comment type="similarity">
    <text evidence="1">Belongs to the site-specific recombinase resolvase family.</text>
</comment>
<dbReference type="GO" id="GO:0000150">
    <property type="term" value="F:DNA strand exchange activity"/>
    <property type="evidence" value="ECO:0007669"/>
    <property type="project" value="InterPro"/>
</dbReference>
<dbReference type="Pfam" id="PF00239">
    <property type="entry name" value="Resolvase"/>
    <property type="match status" value="1"/>
</dbReference>
<dbReference type="SUPFAM" id="SSF46689">
    <property type="entry name" value="Homeodomain-like"/>
    <property type="match status" value="1"/>
</dbReference>
<gene>
    <name evidence="8" type="ORF">FHS55_000299</name>
</gene>
<dbReference type="AlphaFoldDB" id="A0A839Z415"/>
<dbReference type="Proteomes" id="UP000533469">
    <property type="component" value="Unassembled WGS sequence"/>
</dbReference>
<dbReference type="InterPro" id="IPR009057">
    <property type="entry name" value="Homeodomain-like_sf"/>
</dbReference>
<dbReference type="SUPFAM" id="SSF53041">
    <property type="entry name" value="Resolvase-like"/>
    <property type="match status" value="1"/>
</dbReference>
<dbReference type="Pfam" id="PF02796">
    <property type="entry name" value="HTH_7"/>
    <property type="match status" value="1"/>
</dbReference>
<keyword evidence="4" id="KW-0233">DNA recombination</keyword>
<keyword evidence="6" id="KW-0175">Coiled coil</keyword>
<evidence type="ECO:0000256" key="3">
    <source>
        <dbReference type="ARBA" id="ARBA00023125"/>
    </source>
</evidence>
<dbReference type="EMBL" id="JACICD010000001">
    <property type="protein sequence ID" value="MBB3769713.1"/>
    <property type="molecule type" value="Genomic_DNA"/>
</dbReference>
<reference evidence="8 9" key="1">
    <citation type="submission" date="2020-08" db="EMBL/GenBank/DDBJ databases">
        <title>Genomic Encyclopedia of Type Strains, Phase IV (KMG-IV): sequencing the most valuable type-strain genomes for metagenomic binning, comparative biology and taxonomic classification.</title>
        <authorList>
            <person name="Goeker M."/>
        </authorList>
    </citation>
    <scope>NUCLEOTIDE SEQUENCE [LARGE SCALE GENOMIC DNA]</scope>
    <source>
        <strain evidence="8 9">DSM 5895</strain>
    </source>
</reference>
<dbReference type="InterPro" id="IPR050639">
    <property type="entry name" value="SSR_resolvase"/>
</dbReference>
<dbReference type="SMART" id="SM00857">
    <property type="entry name" value="Resolvase"/>
    <property type="match status" value="1"/>
</dbReference>
<evidence type="ECO:0000259" key="7">
    <source>
        <dbReference type="PROSITE" id="PS51736"/>
    </source>
</evidence>
<comment type="caution">
    <text evidence="8">The sequence shown here is derived from an EMBL/GenBank/DDBJ whole genome shotgun (WGS) entry which is preliminary data.</text>
</comment>
<evidence type="ECO:0000256" key="2">
    <source>
        <dbReference type="ARBA" id="ARBA00022908"/>
    </source>
</evidence>